<reference evidence="1" key="1">
    <citation type="submission" date="2018-05" db="EMBL/GenBank/DDBJ databases">
        <authorList>
            <person name="Lanie J.A."/>
            <person name="Ng W.-L."/>
            <person name="Kazmierczak K.M."/>
            <person name="Andrzejewski T.M."/>
            <person name="Davidsen T.M."/>
            <person name="Wayne K.J."/>
            <person name="Tettelin H."/>
            <person name="Glass J.I."/>
            <person name="Rusch D."/>
            <person name="Podicherti R."/>
            <person name="Tsui H.-C.T."/>
            <person name="Winkler M.E."/>
        </authorList>
    </citation>
    <scope>NUCLEOTIDE SEQUENCE</scope>
</reference>
<accession>A0A382QPI5</accession>
<dbReference type="EMBL" id="UINC01115991">
    <property type="protein sequence ID" value="SVC87414.1"/>
    <property type="molecule type" value="Genomic_DNA"/>
</dbReference>
<protein>
    <submittedName>
        <fullName evidence="1">Uncharacterized protein</fullName>
    </submittedName>
</protein>
<dbReference type="AlphaFoldDB" id="A0A382QPI5"/>
<dbReference type="InterPro" id="IPR029063">
    <property type="entry name" value="SAM-dependent_MTases_sf"/>
</dbReference>
<sequence length="68" mass="7742">MGSKNKQSSPTMAELADRHICYEEAVQCAEAEVDIIDSIFKKLKKRQASTLREDFCGTTNTSCEWIKR</sequence>
<dbReference type="Gene3D" id="3.40.50.150">
    <property type="entry name" value="Vaccinia Virus protein VP39"/>
    <property type="match status" value="1"/>
</dbReference>
<feature type="non-terminal residue" evidence="1">
    <location>
        <position position="68"/>
    </location>
</feature>
<gene>
    <name evidence="1" type="ORF">METZ01_LOCUS340268</name>
</gene>
<evidence type="ECO:0000313" key="1">
    <source>
        <dbReference type="EMBL" id="SVC87414.1"/>
    </source>
</evidence>
<proteinExistence type="predicted"/>
<organism evidence="1">
    <name type="scientific">marine metagenome</name>
    <dbReference type="NCBI Taxonomy" id="408172"/>
    <lineage>
        <taxon>unclassified sequences</taxon>
        <taxon>metagenomes</taxon>
        <taxon>ecological metagenomes</taxon>
    </lineage>
</organism>
<name>A0A382QPI5_9ZZZZ</name>